<dbReference type="InterPro" id="IPR002182">
    <property type="entry name" value="NB-ARC"/>
</dbReference>
<evidence type="ECO:0000313" key="2">
    <source>
        <dbReference type="EMBL" id="GIM93843.1"/>
    </source>
</evidence>
<dbReference type="RefSeq" id="WP_213009643.1">
    <property type="nucleotide sequence ID" value="NZ_BOQN01000071.1"/>
</dbReference>
<reference evidence="2 3" key="1">
    <citation type="submission" date="2021-03" db="EMBL/GenBank/DDBJ databases">
        <title>Whole genome shotgun sequence of Actinoplanes toevensis NBRC 105298.</title>
        <authorList>
            <person name="Komaki H."/>
            <person name="Tamura T."/>
        </authorList>
    </citation>
    <scope>NUCLEOTIDE SEQUENCE [LARGE SCALE GENOMIC DNA]</scope>
    <source>
        <strain evidence="2 3">NBRC 105298</strain>
    </source>
</reference>
<dbReference type="Proteomes" id="UP000677082">
    <property type="component" value="Unassembled WGS sequence"/>
</dbReference>
<comment type="caution">
    <text evidence="2">The sequence shown here is derived from an EMBL/GenBank/DDBJ whole genome shotgun (WGS) entry which is preliminary data.</text>
</comment>
<dbReference type="InterPro" id="IPR027417">
    <property type="entry name" value="P-loop_NTPase"/>
</dbReference>
<dbReference type="GO" id="GO:0043531">
    <property type="term" value="F:ADP binding"/>
    <property type="evidence" value="ECO:0007669"/>
    <property type="project" value="InterPro"/>
</dbReference>
<dbReference type="Pfam" id="PF13424">
    <property type="entry name" value="TPR_12"/>
    <property type="match status" value="1"/>
</dbReference>
<dbReference type="PRINTS" id="PR00364">
    <property type="entry name" value="DISEASERSIST"/>
</dbReference>
<proteinExistence type="predicted"/>
<evidence type="ECO:0000313" key="3">
    <source>
        <dbReference type="Proteomes" id="UP000677082"/>
    </source>
</evidence>
<evidence type="ECO:0000259" key="1">
    <source>
        <dbReference type="Pfam" id="PF00931"/>
    </source>
</evidence>
<dbReference type="Gene3D" id="1.25.40.10">
    <property type="entry name" value="Tetratricopeptide repeat domain"/>
    <property type="match status" value="2"/>
</dbReference>
<keyword evidence="3" id="KW-1185">Reference proteome</keyword>
<accession>A0A919W6Y6</accession>
<dbReference type="PANTHER" id="PTHR47691">
    <property type="entry name" value="REGULATOR-RELATED"/>
    <property type="match status" value="1"/>
</dbReference>
<protein>
    <recommendedName>
        <fullName evidence="1">NB-ARC domain-containing protein</fullName>
    </recommendedName>
</protein>
<dbReference type="SUPFAM" id="SSF52540">
    <property type="entry name" value="P-loop containing nucleoside triphosphate hydrolases"/>
    <property type="match status" value="1"/>
</dbReference>
<dbReference type="AlphaFoldDB" id="A0A919W6Y6"/>
<dbReference type="InterPro" id="IPR011990">
    <property type="entry name" value="TPR-like_helical_dom_sf"/>
</dbReference>
<organism evidence="2 3">
    <name type="scientific">Paractinoplanes toevensis</name>
    <dbReference type="NCBI Taxonomy" id="571911"/>
    <lineage>
        <taxon>Bacteria</taxon>
        <taxon>Bacillati</taxon>
        <taxon>Actinomycetota</taxon>
        <taxon>Actinomycetes</taxon>
        <taxon>Micromonosporales</taxon>
        <taxon>Micromonosporaceae</taxon>
        <taxon>Paractinoplanes</taxon>
    </lineage>
</organism>
<dbReference type="Gene3D" id="3.40.50.300">
    <property type="entry name" value="P-loop containing nucleotide triphosphate hydrolases"/>
    <property type="match status" value="1"/>
</dbReference>
<gene>
    <name evidence="2" type="ORF">Ato02nite_056360</name>
</gene>
<feature type="domain" description="NB-ARC" evidence="1">
    <location>
        <begin position="137"/>
        <end position="289"/>
    </location>
</feature>
<dbReference type="EMBL" id="BOQN01000071">
    <property type="protein sequence ID" value="GIM93843.1"/>
    <property type="molecule type" value="Genomic_DNA"/>
</dbReference>
<name>A0A919W6Y6_9ACTN</name>
<dbReference type="PANTHER" id="PTHR47691:SF3">
    <property type="entry name" value="HTH-TYPE TRANSCRIPTIONAL REGULATOR RV0890C-RELATED"/>
    <property type="match status" value="1"/>
</dbReference>
<sequence>MSTFPRPDETVDVAGFVRALRDAKVWGGNPSLDVLRRRTGVATSTLSDAFNLNRRRLPSLEIVRAVVIACGAQPADVAAWERAWRAVSATFLPPDPSPFLPPEPAAEHGWTPRQLPSDVAGFAGRRDALDALLATSGQAPATIITGTAGVGKTALAVHWAHRITERFPDGQLYLDLRGHSGDPTIAPVEALSLLLQSLGVPGERIPADLALQTGLYRSILAGRRVLVVLDNVVDTAHVRPLVPSGAGCHALITSRDALTGLVVREGAARVTLDTLAASESMNLLATHLGEARVSAEPEAAAELAGLCAHLPLALRIVAANLAARPHHTVAAAVRELRGTDLLGRLQVVGDPESAVAAAFDISYRALPGEAQRLFRLLGLVPGPEVSREAAAVLLDRDLSDPVPELDELIAAHLVAEPAPDRFRSHDLLSLYARRRAAGEPPEALHRLFSWYLLSADAAVETIFPGRWIEDRSPLGMTGTPHRCTGPEDAGVWIETELANLTAAVAHAAEHGPAPFSWHIVQSLGYFLYTRGAGVAQLALARTGLRAAEAAGDTVGRAQCHMCLGFACINLRLLDAAVDEYAAARELFHLAGHAHGSQVATGNLGDVSIRTGDINRALRLFEDVQPDDMIRTAVEGIACSNLAIIRRIRGDHAEALRLDAASHRFAERTGDPMLVATAQVGMALTHLELGDPAAAEPLLLSAHVAAGEAGSELDVYDALSGLVLVCARTGRATEAESWATALEELLSRGMSSYTGDDLAYAAIVEAHLAAGRPEKALEVGLAALAEHEKAGYRLPAMRLRILIGQAHAALGRLGAARDLWAEALPYAIEQELPDRARLETLLA</sequence>
<dbReference type="Pfam" id="PF00931">
    <property type="entry name" value="NB-ARC"/>
    <property type="match status" value="1"/>
</dbReference>
<dbReference type="SUPFAM" id="SSF48452">
    <property type="entry name" value="TPR-like"/>
    <property type="match status" value="2"/>
</dbReference>